<evidence type="ECO:0000313" key="4">
    <source>
        <dbReference type="EMBL" id="MVP02554.1"/>
    </source>
</evidence>
<reference evidence="4 5" key="1">
    <citation type="journal article" date="2019" name="Microorganisms">
        <title>Paenibacillus lutrae sp. nov., A Chitinolytic Species Isolated from A River Otter in Castril Natural Park, Granada, Spain.</title>
        <authorList>
            <person name="Rodriguez M."/>
            <person name="Reina J.C."/>
            <person name="Bejar V."/>
            <person name="Llamas I."/>
        </authorList>
    </citation>
    <scope>NUCLEOTIDE SEQUENCE [LARGE SCALE GENOMIC DNA]</scope>
    <source>
        <strain evidence="4 5">N10</strain>
    </source>
</reference>
<evidence type="ECO:0000256" key="1">
    <source>
        <dbReference type="ARBA" id="ARBA00022679"/>
    </source>
</evidence>
<proteinExistence type="predicted"/>
<comment type="caution">
    <text evidence="4">The sequence shown here is derived from an EMBL/GenBank/DDBJ whole genome shotgun (WGS) entry which is preliminary data.</text>
</comment>
<dbReference type="SMART" id="SM00450">
    <property type="entry name" value="RHOD"/>
    <property type="match status" value="2"/>
</dbReference>
<dbReference type="PANTHER" id="PTHR11364:SF27">
    <property type="entry name" value="SULFURTRANSFERASE"/>
    <property type="match status" value="1"/>
</dbReference>
<dbReference type="EMBL" id="RHLK01000028">
    <property type="protein sequence ID" value="MVP02554.1"/>
    <property type="molecule type" value="Genomic_DNA"/>
</dbReference>
<dbReference type="AlphaFoldDB" id="A0A7X3FNB2"/>
<dbReference type="InterPro" id="IPR001763">
    <property type="entry name" value="Rhodanese-like_dom"/>
</dbReference>
<dbReference type="CDD" id="cd01449">
    <property type="entry name" value="TST_Repeat_2"/>
    <property type="match status" value="1"/>
</dbReference>
<dbReference type="Pfam" id="PF00581">
    <property type="entry name" value="Rhodanese"/>
    <property type="match status" value="2"/>
</dbReference>
<evidence type="ECO:0000256" key="2">
    <source>
        <dbReference type="ARBA" id="ARBA00022737"/>
    </source>
</evidence>
<keyword evidence="5" id="KW-1185">Reference proteome</keyword>
<dbReference type="PANTHER" id="PTHR11364">
    <property type="entry name" value="THIOSULFATE SULFERTANSFERASE"/>
    <property type="match status" value="1"/>
</dbReference>
<dbReference type="Gene3D" id="3.40.250.10">
    <property type="entry name" value="Rhodanese-like domain"/>
    <property type="match status" value="2"/>
</dbReference>
<dbReference type="OrthoDB" id="9770030at2"/>
<dbReference type="Proteomes" id="UP000490800">
    <property type="component" value="Unassembled WGS sequence"/>
</dbReference>
<gene>
    <name evidence="4" type="ORF">EDM21_24100</name>
</gene>
<dbReference type="SUPFAM" id="SSF52821">
    <property type="entry name" value="Rhodanese/Cell cycle control phosphatase"/>
    <property type="match status" value="2"/>
</dbReference>
<sequence>MKNIVGLEWLYDHLQDPDLIIADCRFVLGEPWSGRQSYGTDHIPGAFFMDLEDDMSADKREHGGRHPLPDLGTFSMRVSAIGVDASKTVVAYDDQGGAMASRLWWMLRFLGHERVYVLDGGYARWKAAGYPVSSVIPEAHAAVFSPKVQRHMLASMDEVKAKLNTPQTILIDSRDGGRYRGEQETIDPVAGHIPGARNRFWKDGLDAEGSWRSPEEQRERFSGLEDAEELIVYCGSGVTACPNVIALSEAGFRNVKMYAGSWSDWVSYPENPVATGEE</sequence>
<evidence type="ECO:0000259" key="3">
    <source>
        <dbReference type="PROSITE" id="PS50206"/>
    </source>
</evidence>
<dbReference type="CDD" id="cd01448">
    <property type="entry name" value="TST_Repeat_1"/>
    <property type="match status" value="1"/>
</dbReference>
<dbReference type="PROSITE" id="PS50206">
    <property type="entry name" value="RHODANESE_3"/>
    <property type="match status" value="2"/>
</dbReference>
<keyword evidence="2" id="KW-0677">Repeat</keyword>
<protein>
    <submittedName>
        <fullName evidence="4">Sulfurtransferase</fullName>
    </submittedName>
</protein>
<dbReference type="RefSeq" id="WP_157338904.1">
    <property type="nucleotide sequence ID" value="NZ_RHLK01000028.1"/>
</dbReference>
<name>A0A7X3FNB2_9BACL</name>
<organism evidence="4 5">
    <name type="scientific">Paenibacillus lutrae</name>
    <dbReference type="NCBI Taxonomy" id="2078573"/>
    <lineage>
        <taxon>Bacteria</taxon>
        <taxon>Bacillati</taxon>
        <taxon>Bacillota</taxon>
        <taxon>Bacilli</taxon>
        <taxon>Bacillales</taxon>
        <taxon>Paenibacillaceae</taxon>
        <taxon>Paenibacillus</taxon>
    </lineage>
</organism>
<dbReference type="FunFam" id="3.40.250.10:FF:000035">
    <property type="entry name" value="Thiosulfate sulfurtransferase"/>
    <property type="match status" value="1"/>
</dbReference>
<evidence type="ECO:0000313" key="5">
    <source>
        <dbReference type="Proteomes" id="UP000490800"/>
    </source>
</evidence>
<dbReference type="InterPro" id="IPR045078">
    <property type="entry name" value="TST/MPST-like"/>
</dbReference>
<dbReference type="InterPro" id="IPR036873">
    <property type="entry name" value="Rhodanese-like_dom_sf"/>
</dbReference>
<feature type="domain" description="Rhodanese" evidence="3">
    <location>
        <begin position="164"/>
        <end position="274"/>
    </location>
</feature>
<keyword evidence="1 4" id="KW-0808">Transferase</keyword>
<dbReference type="GO" id="GO:0004792">
    <property type="term" value="F:thiosulfate-cyanide sulfurtransferase activity"/>
    <property type="evidence" value="ECO:0007669"/>
    <property type="project" value="TreeGrafter"/>
</dbReference>
<feature type="domain" description="Rhodanese" evidence="3">
    <location>
        <begin position="15"/>
        <end position="134"/>
    </location>
</feature>
<accession>A0A7X3FNB2</accession>